<accession>A0ABU6N7M8</accession>
<evidence type="ECO:0000313" key="2">
    <source>
        <dbReference type="Proteomes" id="UP001330749"/>
    </source>
</evidence>
<name>A0ABU6N7M8_9BACI</name>
<dbReference type="SUPFAM" id="SSF51126">
    <property type="entry name" value="Pectin lyase-like"/>
    <property type="match status" value="1"/>
</dbReference>
<dbReference type="Proteomes" id="UP001330749">
    <property type="component" value="Unassembled WGS sequence"/>
</dbReference>
<comment type="caution">
    <text evidence="1">The sequence shown here is derived from an EMBL/GenBank/DDBJ whole genome shotgun (WGS) entry which is preliminary data.</text>
</comment>
<dbReference type="InterPro" id="IPR011050">
    <property type="entry name" value="Pectin_lyase_fold/virulence"/>
</dbReference>
<gene>
    <name evidence="1" type="ORF">P4447_07135</name>
</gene>
<evidence type="ECO:0008006" key="3">
    <source>
        <dbReference type="Google" id="ProtNLM"/>
    </source>
</evidence>
<keyword evidence="2" id="KW-1185">Reference proteome</keyword>
<protein>
    <recommendedName>
        <fullName evidence="3">Right handed beta helix domain-containing protein</fullName>
    </recommendedName>
</protein>
<reference evidence="1 2" key="1">
    <citation type="submission" date="2023-03" db="EMBL/GenBank/DDBJ databases">
        <title>Bacillus Genome Sequencing.</title>
        <authorList>
            <person name="Dunlap C."/>
        </authorList>
    </citation>
    <scope>NUCLEOTIDE SEQUENCE [LARGE SCALE GENOMIC DNA]</scope>
    <source>
        <strain evidence="1 2">B-14544</strain>
    </source>
</reference>
<sequence>MNGDIKKLQSDTGYLFPVTTGEAVYFNKNTTINQKISEIESLVKNKRSLESLTDVDFSTVKDDSVIAYINGKWSTNKNTGSLTIDLKRWGIKQGIPSKPYRNSDYYLANGNIRGINKALDYAEKEGYAEVILPLGEYAICYSESIRLRSNITLNLNGAKIKVIYDSDNKSPYDPRTTTDYYLFGGDVFRFTSVFNAHLINGNIIGDRYDRSFLNSMEKWNENSYGVTIENGSCFCSVKHCKIGGFMGDNIRMTGYGLSSAGVNSPKLGDLDSSGKDIASSNSLVTGLTNIPQNNERINTITIVNLGYTYTTGLNTKEVDFYFYKDDGTFISRSLNRKIFTTISIPIGATKFRVKFYNETDPTKDLWLVFQFGYTVMYNTIEFNELYHGHRGGLQPGGSYNEIKNNIFRDNGGVPDGKPAFPDSTRYHINQEDSYGDGTIIKNNLFFGGYHGVLIRNYYTKAEENVFYNTSTGILNYSTQNFIARGNYFYRVANGIGQTGTSFKEANMIIIGNSFHFSALNLYYPEYKCVATDNFFNNSTATLSDETIFKNNILYETSVVNGKTIESNLFYTNQTGDNRMMITFTCKQLINNTFKQIRVKANGYKHPIDSSYEIIFKDCYFIDSYIENNAIGAIPYRNVKYTNCIFEDSVVANIFGSNPTNSKANTIIRGGSFDIRTVNPIMNTTNGVNNNVSFDIKDVDFRVYYELNKLITYSYMVNNSTTFNMNNCNFEYYGTNPILITYGANDTAFANAYVFNNTFKNVVLEEKVNFNYFNPDTHSKVEPINGYFTLGKLINNANPTSGSNLGWICTKQGWANNTAWAANTAYVNGQQVNSNGNVYQCTVAGTTGTVAPTHTTGTAANGTVTWAYLGKKAVFNTYGSIS</sequence>
<dbReference type="EMBL" id="JARMQG010000084">
    <property type="protein sequence ID" value="MED3562224.1"/>
    <property type="molecule type" value="Genomic_DNA"/>
</dbReference>
<evidence type="ECO:0000313" key="1">
    <source>
        <dbReference type="EMBL" id="MED3562224.1"/>
    </source>
</evidence>
<organism evidence="1 2">
    <name type="scientific">Bacillus xiapuensis</name>
    <dbReference type="NCBI Taxonomy" id="2014075"/>
    <lineage>
        <taxon>Bacteria</taxon>
        <taxon>Bacillati</taxon>
        <taxon>Bacillota</taxon>
        <taxon>Bacilli</taxon>
        <taxon>Bacillales</taxon>
        <taxon>Bacillaceae</taxon>
        <taxon>Bacillus</taxon>
    </lineage>
</organism>
<proteinExistence type="predicted"/>
<dbReference type="RefSeq" id="WP_327967125.1">
    <property type="nucleotide sequence ID" value="NZ_JARMQG010000084.1"/>
</dbReference>